<evidence type="ECO:0000256" key="2">
    <source>
        <dbReference type="RuleBase" id="RU362097"/>
    </source>
</evidence>
<dbReference type="EMBL" id="MKIN01000015">
    <property type="protein sequence ID" value="OLP52241.1"/>
    <property type="molecule type" value="Genomic_DNA"/>
</dbReference>
<dbReference type="SUPFAM" id="SSF56954">
    <property type="entry name" value="Outer membrane efflux proteins (OEP)"/>
    <property type="match status" value="1"/>
</dbReference>
<sequence>MVSVRLAAPLAMLFLSGCVFGPEHSPPQTALPAKFNEGGTKSDQDVTSVQWWTAFNDTRLNKLINMGINQNLDILQALERIEQARASVVTSAAGGLPSLTGTASETGSQTNGGFNSQPRSWDSKGELSASWLLDLWGEYRRAKQSAKASLDSAFASVDTARLTYLSDLATAYIDARYYQARIAIANEAVRSRRETLSLTKLQLEAGAASRLDVVQSEGLVNSTLADIPGFEASFYSNAYHISTLLGMPASTLINDLKKSAPQPVARHKVISGIPADLIRNRPDIRAAERNLASAVYDIGNAQAKLLPSITLSGSISPSYVHSSSHGTSNTWSFGPSLNLPIFDGGTLRANVKNAQSVAREKYLLWKQTVLNGVEDVESALAAYNRDARAVAANRAYVKSYKEALELSTASYKDGASSLLDVLDAQRSLTDAQASLATSIQQMANDYVTLNVAIGGGYNFNGTAQQVEAKVKPADIPPSLAKK</sequence>
<feature type="compositionally biased region" description="Polar residues" evidence="3">
    <location>
        <begin position="99"/>
        <end position="120"/>
    </location>
</feature>
<evidence type="ECO:0000256" key="3">
    <source>
        <dbReference type="SAM" id="MobiDB-lite"/>
    </source>
</evidence>
<comment type="similarity">
    <text evidence="1 2">Belongs to the outer membrane factor (OMF) (TC 1.B.17) family.</text>
</comment>
<dbReference type="Gene3D" id="2.20.200.10">
    <property type="entry name" value="Outer membrane efflux proteins (OEP)"/>
    <property type="match status" value="1"/>
</dbReference>
<feature type="region of interest" description="Disordered" evidence="3">
    <location>
        <begin position="99"/>
        <end position="121"/>
    </location>
</feature>
<organism evidence="5 6">
    <name type="scientific">Allorhizobium taibaishanense</name>
    <dbReference type="NCBI Taxonomy" id="887144"/>
    <lineage>
        <taxon>Bacteria</taxon>
        <taxon>Pseudomonadati</taxon>
        <taxon>Pseudomonadota</taxon>
        <taxon>Alphaproteobacteria</taxon>
        <taxon>Hyphomicrobiales</taxon>
        <taxon>Rhizobiaceae</taxon>
        <taxon>Rhizobium/Agrobacterium group</taxon>
        <taxon>Allorhizobium</taxon>
    </lineage>
</organism>
<dbReference type="RefSeq" id="WP_075612554.1">
    <property type="nucleotide sequence ID" value="NZ_JACIED010000010.1"/>
</dbReference>
<keyword evidence="2" id="KW-0449">Lipoprotein</keyword>
<reference evidence="4 7" key="2">
    <citation type="submission" date="2020-08" db="EMBL/GenBank/DDBJ databases">
        <title>Genomic Encyclopedia of Type Strains, Phase IV (KMG-IV): sequencing the most valuable type-strain genomes for metagenomic binning, comparative biology and taxonomic classification.</title>
        <authorList>
            <person name="Goeker M."/>
        </authorList>
    </citation>
    <scope>NUCLEOTIDE SEQUENCE [LARGE SCALE GENOMIC DNA]</scope>
    <source>
        <strain evidence="4 7">DSM 100021</strain>
    </source>
</reference>
<feature type="chain" id="PRO_5044514345" evidence="2">
    <location>
        <begin position="22"/>
        <end position="482"/>
    </location>
</feature>
<dbReference type="GO" id="GO:0015562">
    <property type="term" value="F:efflux transmembrane transporter activity"/>
    <property type="evidence" value="ECO:0007669"/>
    <property type="project" value="InterPro"/>
</dbReference>
<keyword evidence="6" id="KW-1185">Reference proteome</keyword>
<protein>
    <submittedName>
        <fullName evidence="4">Multidrug efflux system outer membrane protein</fullName>
    </submittedName>
    <submittedName>
        <fullName evidence="5">Nodulation protein NodT</fullName>
    </submittedName>
</protein>
<dbReference type="InterPro" id="IPR010131">
    <property type="entry name" value="MdtP/NodT-like"/>
</dbReference>
<dbReference type="GO" id="GO:0005886">
    <property type="term" value="C:plasma membrane"/>
    <property type="evidence" value="ECO:0007669"/>
    <property type="project" value="UniProtKB-SubCell"/>
</dbReference>
<dbReference type="PROSITE" id="PS51257">
    <property type="entry name" value="PROKAR_LIPOPROTEIN"/>
    <property type="match status" value="1"/>
</dbReference>
<dbReference type="InterPro" id="IPR003423">
    <property type="entry name" value="OMP_efflux"/>
</dbReference>
<reference evidence="5 6" key="1">
    <citation type="submission" date="2016-09" db="EMBL/GenBank/DDBJ databases">
        <title>Rhizobium oryziradicis sp. nov., isolated from the root of rice.</title>
        <authorList>
            <person name="Zhao J."/>
            <person name="Zhang X."/>
        </authorList>
    </citation>
    <scope>NUCLEOTIDE SEQUENCE [LARGE SCALE GENOMIC DNA]</scope>
    <source>
        <strain evidence="5 6">14971</strain>
    </source>
</reference>
<dbReference type="NCBIfam" id="TIGR01845">
    <property type="entry name" value="outer_NodT"/>
    <property type="match status" value="1"/>
</dbReference>
<dbReference type="STRING" id="887144.BJF91_23895"/>
<dbReference type="AlphaFoldDB" id="A0A1Q9ABL3"/>
<keyword evidence="2" id="KW-0732">Signal</keyword>
<dbReference type="Proteomes" id="UP000544107">
    <property type="component" value="Unassembled WGS sequence"/>
</dbReference>
<accession>A0A1Q9ABL3</accession>
<dbReference type="Gene3D" id="1.20.1600.10">
    <property type="entry name" value="Outer membrane efflux proteins (OEP)"/>
    <property type="match status" value="1"/>
</dbReference>
<proteinExistence type="inferred from homology"/>
<evidence type="ECO:0000313" key="6">
    <source>
        <dbReference type="Proteomes" id="UP000185598"/>
    </source>
</evidence>
<dbReference type="Proteomes" id="UP000185598">
    <property type="component" value="Unassembled WGS sequence"/>
</dbReference>
<evidence type="ECO:0000313" key="7">
    <source>
        <dbReference type="Proteomes" id="UP000544107"/>
    </source>
</evidence>
<dbReference type="PANTHER" id="PTHR30203">
    <property type="entry name" value="OUTER MEMBRANE CATION EFFLUX PROTEIN"/>
    <property type="match status" value="1"/>
</dbReference>
<dbReference type="OrthoDB" id="7181739at2"/>
<keyword evidence="2" id="KW-1134">Transmembrane beta strand</keyword>
<evidence type="ECO:0000256" key="1">
    <source>
        <dbReference type="ARBA" id="ARBA00007613"/>
    </source>
</evidence>
<gene>
    <name evidence="5" type="ORF">BJF91_23895</name>
    <name evidence="4" type="ORF">GGQ71_004969</name>
</gene>
<comment type="caution">
    <text evidence="5">The sequence shown here is derived from an EMBL/GenBank/DDBJ whole genome shotgun (WGS) entry which is preliminary data.</text>
</comment>
<keyword evidence="2" id="KW-0472">Membrane</keyword>
<evidence type="ECO:0000313" key="5">
    <source>
        <dbReference type="EMBL" id="OLP52241.1"/>
    </source>
</evidence>
<comment type="subcellular location">
    <subcellularLocation>
        <location evidence="2">Cell membrane</location>
        <topology evidence="2">Lipid-anchor</topology>
    </subcellularLocation>
</comment>
<feature type="signal peptide" evidence="2">
    <location>
        <begin position="1"/>
        <end position="21"/>
    </location>
</feature>
<name>A0A1Q9ABL3_9HYPH</name>
<keyword evidence="2" id="KW-0564">Palmitate</keyword>
<keyword evidence="2" id="KW-0812">Transmembrane</keyword>
<evidence type="ECO:0000313" key="4">
    <source>
        <dbReference type="EMBL" id="MBB4010667.1"/>
    </source>
</evidence>
<dbReference type="Pfam" id="PF02321">
    <property type="entry name" value="OEP"/>
    <property type="match status" value="2"/>
</dbReference>
<dbReference type="EMBL" id="JACIED010000010">
    <property type="protein sequence ID" value="MBB4010667.1"/>
    <property type="molecule type" value="Genomic_DNA"/>
</dbReference>